<dbReference type="Proteomes" id="UP001461498">
    <property type="component" value="Unassembled WGS sequence"/>
</dbReference>
<evidence type="ECO:0000313" key="2">
    <source>
        <dbReference type="Proteomes" id="UP001461498"/>
    </source>
</evidence>
<name>A0AAW1D1L4_9HEMI</name>
<protein>
    <submittedName>
        <fullName evidence="1">Uncharacterized protein</fullName>
    </submittedName>
</protein>
<dbReference type="AlphaFoldDB" id="A0AAW1D1L4"/>
<keyword evidence="2" id="KW-1185">Reference proteome</keyword>
<sequence length="129" mass="15009">MYPLVCGSVILPKLRLKDNELPNLQQMLDRVLPCSIFVMPNAKNENQNENNLHEMLELCATMNEPYKDPLEYDENMDESSDQILETCTTMREESVDLNVEPVLVDAEGRVMSDDWEKFYDYSTYSDDET</sequence>
<dbReference type="EMBL" id="JAPXFL010000007">
    <property type="protein sequence ID" value="KAK9503963.1"/>
    <property type="molecule type" value="Genomic_DNA"/>
</dbReference>
<evidence type="ECO:0000313" key="1">
    <source>
        <dbReference type="EMBL" id="KAK9503963.1"/>
    </source>
</evidence>
<gene>
    <name evidence="1" type="ORF">O3M35_010413</name>
</gene>
<reference evidence="1 2" key="1">
    <citation type="submission" date="2022-12" db="EMBL/GenBank/DDBJ databases">
        <title>Chromosome-level genome assembly of true bugs.</title>
        <authorList>
            <person name="Ma L."/>
            <person name="Li H."/>
        </authorList>
    </citation>
    <scope>NUCLEOTIDE SEQUENCE [LARGE SCALE GENOMIC DNA]</scope>
    <source>
        <strain evidence="1">Lab_2022b</strain>
    </source>
</reference>
<accession>A0AAW1D1L4</accession>
<comment type="caution">
    <text evidence="1">The sequence shown here is derived from an EMBL/GenBank/DDBJ whole genome shotgun (WGS) entry which is preliminary data.</text>
</comment>
<proteinExistence type="predicted"/>
<organism evidence="1 2">
    <name type="scientific">Rhynocoris fuscipes</name>
    <dbReference type="NCBI Taxonomy" id="488301"/>
    <lineage>
        <taxon>Eukaryota</taxon>
        <taxon>Metazoa</taxon>
        <taxon>Ecdysozoa</taxon>
        <taxon>Arthropoda</taxon>
        <taxon>Hexapoda</taxon>
        <taxon>Insecta</taxon>
        <taxon>Pterygota</taxon>
        <taxon>Neoptera</taxon>
        <taxon>Paraneoptera</taxon>
        <taxon>Hemiptera</taxon>
        <taxon>Heteroptera</taxon>
        <taxon>Panheteroptera</taxon>
        <taxon>Cimicomorpha</taxon>
        <taxon>Reduviidae</taxon>
        <taxon>Harpactorinae</taxon>
        <taxon>Harpactorini</taxon>
        <taxon>Rhynocoris</taxon>
    </lineage>
</organism>